<dbReference type="Proteomes" id="UP000631114">
    <property type="component" value="Unassembled WGS sequence"/>
</dbReference>
<comment type="subunit">
    <text evidence="1">Homodimer.</text>
</comment>
<reference evidence="3 4" key="1">
    <citation type="submission" date="2020-10" db="EMBL/GenBank/DDBJ databases">
        <title>The Coptis chinensis genome and diversification of protoberbering-type alkaloids.</title>
        <authorList>
            <person name="Wang B."/>
            <person name="Shu S."/>
            <person name="Song C."/>
            <person name="Liu Y."/>
        </authorList>
    </citation>
    <scope>NUCLEOTIDE SEQUENCE [LARGE SCALE GENOMIC DNA]</scope>
    <source>
        <strain evidence="3">HL-2020</strain>
        <tissue evidence="3">Leaf</tissue>
    </source>
</reference>
<dbReference type="SUPFAM" id="SSF54909">
    <property type="entry name" value="Dimeric alpha+beta barrel"/>
    <property type="match status" value="1"/>
</dbReference>
<evidence type="ECO:0000259" key="2">
    <source>
        <dbReference type="PROSITE" id="PS51502"/>
    </source>
</evidence>
<accession>A0A835IFN3</accession>
<gene>
    <name evidence="3" type="ORF">IFM89_029050</name>
</gene>
<dbReference type="Gene3D" id="3.30.70.100">
    <property type="match status" value="1"/>
</dbReference>
<sequence length="213" mass="23533">MSEAIIEHIVLVKIKDNTDPSKINSMINALHALNSLDGVLHLTAGPIHTIIRSPSFNFTHMLHGRYKSKNDLRSYSLHPEHLSVANDIVNPICDDIMVLNWVAHLHGPIVPPVGAVMRVSFFKLQEDVLKIVGGIKDHYSGSNVQITFGENFSPAKAKGFSIGSLVIFPGFSELEAFDLNEKVSGLLESVIILDYVIHPPQSTTLSKYFSPRL</sequence>
<organism evidence="3 4">
    <name type="scientific">Coptis chinensis</name>
    <dbReference type="NCBI Taxonomy" id="261450"/>
    <lineage>
        <taxon>Eukaryota</taxon>
        <taxon>Viridiplantae</taxon>
        <taxon>Streptophyta</taxon>
        <taxon>Embryophyta</taxon>
        <taxon>Tracheophyta</taxon>
        <taxon>Spermatophyta</taxon>
        <taxon>Magnoliopsida</taxon>
        <taxon>Ranunculales</taxon>
        <taxon>Ranunculaceae</taxon>
        <taxon>Coptidoideae</taxon>
        <taxon>Coptis</taxon>
    </lineage>
</organism>
<dbReference type="OrthoDB" id="42919at2759"/>
<dbReference type="PANTHER" id="PTHR33178">
    <property type="match status" value="1"/>
</dbReference>
<evidence type="ECO:0000256" key="1">
    <source>
        <dbReference type="ARBA" id="ARBA00011738"/>
    </source>
</evidence>
<comment type="caution">
    <text evidence="3">The sequence shown here is derived from an EMBL/GenBank/DDBJ whole genome shotgun (WGS) entry which is preliminary data.</text>
</comment>
<evidence type="ECO:0000313" key="4">
    <source>
        <dbReference type="Proteomes" id="UP000631114"/>
    </source>
</evidence>
<evidence type="ECO:0000313" key="3">
    <source>
        <dbReference type="EMBL" id="KAF9616274.1"/>
    </source>
</evidence>
<dbReference type="PANTHER" id="PTHR33178:SF3">
    <property type="entry name" value="STRESS-RESPONSE A_B BARREL DOMAIN-CONTAINING PROTEIN UP3"/>
    <property type="match status" value="1"/>
</dbReference>
<dbReference type="PROSITE" id="PS51502">
    <property type="entry name" value="S_R_A_B_BARREL"/>
    <property type="match status" value="1"/>
</dbReference>
<feature type="domain" description="Stress-response A/B barrel" evidence="2">
    <location>
        <begin position="6"/>
        <end position="101"/>
    </location>
</feature>
<dbReference type="Pfam" id="PF07876">
    <property type="entry name" value="Dabb"/>
    <property type="match status" value="1"/>
</dbReference>
<keyword evidence="4" id="KW-1185">Reference proteome</keyword>
<dbReference type="SMART" id="SM00886">
    <property type="entry name" value="Dabb"/>
    <property type="match status" value="1"/>
</dbReference>
<name>A0A835IFN3_9MAGN</name>
<dbReference type="EMBL" id="JADFTS010000003">
    <property type="protein sequence ID" value="KAF9616274.1"/>
    <property type="molecule type" value="Genomic_DNA"/>
</dbReference>
<dbReference type="InterPro" id="IPR011008">
    <property type="entry name" value="Dimeric_a/b-barrel"/>
</dbReference>
<dbReference type="InterPro" id="IPR013097">
    <property type="entry name" value="Dabb"/>
</dbReference>
<dbReference type="AlphaFoldDB" id="A0A835IFN3"/>
<dbReference type="InterPro" id="IPR044662">
    <property type="entry name" value="HS1/DABB1-like"/>
</dbReference>
<protein>
    <recommendedName>
        <fullName evidence="2">Stress-response A/B barrel domain-containing protein</fullName>
    </recommendedName>
</protein>
<proteinExistence type="predicted"/>